<evidence type="ECO:0000256" key="1">
    <source>
        <dbReference type="ARBA" id="ARBA00023015"/>
    </source>
</evidence>
<dbReference type="SUPFAM" id="SSF48008">
    <property type="entry name" value="GntR ligand-binding domain-like"/>
    <property type="match status" value="1"/>
</dbReference>
<reference evidence="7 8" key="1">
    <citation type="submission" date="2019-06" db="EMBL/GenBank/DDBJ databases">
        <authorList>
            <person name="Li F."/>
        </authorList>
    </citation>
    <scope>NUCLEOTIDE SEQUENCE [LARGE SCALE GENOMIC DNA]</scope>
    <source>
        <strain evidence="7 8">10F1D-1</strain>
    </source>
</reference>
<dbReference type="PANTHER" id="PTHR43537">
    <property type="entry name" value="TRANSCRIPTIONAL REGULATOR, GNTR FAMILY"/>
    <property type="match status" value="1"/>
</dbReference>
<protein>
    <submittedName>
        <fullName evidence="7">GntR family transcriptional regulator</fullName>
    </submittedName>
</protein>
<dbReference type="GO" id="GO:0003700">
    <property type="term" value="F:DNA-binding transcription factor activity"/>
    <property type="evidence" value="ECO:0007669"/>
    <property type="project" value="InterPro"/>
</dbReference>
<dbReference type="SUPFAM" id="SSF46785">
    <property type="entry name" value="Winged helix' DNA-binding domain"/>
    <property type="match status" value="1"/>
</dbReference>
<dbReference type="PANTHER" id="PTHR43537:SF49">
    <property type="entry name" value="TRANSCRIPTIONAL REGULATORY PROTEIN"/>
    <property type="match status" value="1"/>
</dbReference>
<dbReference type="Pfam" id="PF07729">
    <property type="entry name" value="FCD"/>
    <property type="match status" value="1"/>
</dbReference>
<dbReference type="RefSeq" id="WP_141164744.1">
    <property type="nucleotide sequence ID" value="NZ_VHQG01000005.1"/>
</dbReference>
<dbReference type="InterPro" id="IPR011711">
    <property type="entry name" value="GntR_C"/>
</dbReference>
<accession>A0A506XVH0</accession>
<dbReference type="EMBL" id="VHQG01000005">
    <property type="protein sequence ID" value="TPW74166.1"/>
    <property type="molecule type" value="Genomic_DNA"/>
</dbReference>
<feature type="domain" description="HTH gntR-type" evidence="6">
    <location>
        <begin position="1"/>
        <end position="68"/>
    </location>
</feature>
<keyword evidence="2" id="KW-0238">DNA-binding</keyword>
<dbReference type="Proteomes" id="UP000316252">
    <property type="component" value="Unassembled WGS sequence"/>
</dbReference>
<dbReference type="InterPro" id="IPR000524">
    <property type="entry name" value="Tscrpt_reg_HTH_GntR"/>
</dbReference>
<dbReference type="InterPro" id="IPR007526">
    <property type="entry name" value="SWIRM"/>
</dbReference>
<gene>
    <name evidence="7" type="ORF">FJ657_16170</name>
</gene>
<organism evidence="7 8">
    <name type="scientific">Schumannella soli</name>
    <dbReference type="NCBI Taxonomy" id="2590779"/>
    <lineage>
        <taxon>Bacteria</taxon>
        <taxon>Bacillati</taxon>
        <taxon>Actinomycetota</taxon>
        <taxon>Actinomycetes</taxon>
        <taxon>Micrococcales</taxon>
        <taxon>Microbacteriaceae</taxon>
        <taxon>Schumannella</taxon>
    </lineage>
</organism>
<dbReference type="Gene3D" id="1.10.10.10">
    <property type="entry name" value="Winged helix-like DNA-binding domain superfamily/Winged helix DNA-binding domain"/>
    <property type="match status" value="1"/>
</dbReference>
<feature type="domain" description="SWIRM" evidence="5">
    <location>
        <begin position="1"/>
        <end position="66"/>
    </location>
</feature>
<evidence type="ECO:0000313" key="7">
    <source>
        <dbReference type="EMBL" id="TPW74166.1"/>
    </source>
</evidence>
<dbReference type="AlphaFoldDB" id="A0A506XVH0"/>
<dbReference type="GO" id="GO:0003677">
    <property type="term" value="F:DNA binding"/>
    <property type="evidence" value="ECO:0007669"/>
    <property type="project" value="UniProtKB-KW"/>
</dbReference>
<dbReference type="PRINTS" id="PR00035">
    <property type="entry name" value="HTHGNTR"/>
</dbReference>
<dbReference type="InterPro" id="IPR036388">
    <property type="entry name" value="WH-like_DNA-bd_sf"/>
</dbReference>
<feature type="region of interest" description="Disordered" evidence="4">
    <location>
        <begin position="214"/>
        <end position="253"/>
    </location>
</feature>
<dbReference type="PROSITE" id="PS50949">
    <property type="entry name" value="HTH_GNTR"/>
    <property type="match status" value="1"/>
</dbReference>
<keyword evidence="8" id="KW-1185">Reference proteome</keyword>
<evidence type="ECO:0000259" key="6">
    <source>
        <dbReference type="PROSITE" id="PS50949"/>
    </source>
</evidence>
<comment type="caution">
    <text evidence="7">The sequence shown here is derived from an EMBL/GenBank/DDBJ whole genome shotgun (WGS) entry which is preliminary data.</text>
</comment>
<evidence type="ECO:0000256" key="4">
    <source>
        <dbReference type="SAM" id="MobiDB-lite"/>
    </source>
</evidence>
<dbReference type="Gene3D" id="1.20.120.530">
    <property type="entry name" value="GntR ligand-binding domain-like"/>
    <property type="match status" value="1"/>
</dbReference>
<keyword evidence="3" id="KW-0804">Transcription</keyword>
<name>A0A506XVH0_9MICO</name>
<evidence type="ECO:0000256" key="3">
    <source>
        <dbReference type="ARBA" id="ARBA00023163"/>
    </source>
</evidence>
<dbReference type="InterPro" id="IPR008920">
    <property type="entry name" value="TF_FadR/GntR_C"/>
</dbReference>
<proteinExistence type="predicted"/>
<dbReference type="OrthoDB" id="8680240at2"/>
<sequence>MRASEAAYERLRDDIVTWRRRPGSVLSEIDLAAELGVSRTPLRSALARLSMEGLVDTSRRTAVVSAVSADGVREQFEVREPLEVQAGRLAARRGEPAVFATLADRFAAAASTLDEGGVDAYYAVVADFDAAVADAVGNSALRAALAGIRTHLQRARRNAADDADRLLRAAEEHRLICAAIRDRDEVLAASATTVHLRASLAHLLATLDRAESASAAATAAAPAPTPMPGAASAAPTPGAAPASPASAPTKGRP</sequence>
<dbReference type="PROSITE" id="PS50934">
    <property type="entry name" value="SWIRM"/>
    <property type="match status" value="1"/>
</dbReference>
<dbReference type="Pfam" id="PF00392">
    <property type="entry name" value="GntR"/>
    <property type="match status" value="1"/>
</dbReference>
<dbReference type="SMART" id="SM00895">
    <property type="entry name" value="FCD"/>
    <property type="match status" value="1"/>
</dbReference>
<evidence type="ECO:0000259" key="5">
    <source>
        <dbReference type="PROSITE" id="PS50934"/>
    </source>
</evidence>
<keyword evidence="1" id="KW-0805">Transcription regulation</keyword>
<evidence type="ECO:0000313" key="8">
    <source>
        <dbReference type="Proteomes" id="UP000316252"/>
    </source>
</evidence>
<dbReference type="InterPro" id="IPR036390">
    <property type="entry name" value="WH_DNA-bd_sf"/>
</dbReference>
<dbReference type="SMART" id="SM00345">
    <property type="entry name" value="HTH_GNTR"/>
    <property type="match status" value="1"/>
</dbReference>
<evidence type="ECO:0000256" key="2">
    <source>
        <dbReference type="ARBA" id="ARBA00023125"/>
    </source>
</evidence>